<dbReference type="Gene3D" id="3.40.50.12650">
    <property type="match status" value="1"/>
</dbReference>
<keyword evidence="3" id="KW-0540">Nuclease</keyword>
<dbReference type="Pfam" id="PF07522">
    <property type="entry name" value="DRMBL"/>
    <property type="match status" value="1"/>
</dbReference>
<dbReference type="GO" id="GO:0036297">
    <property type="term" value="P:interstrand cross-link repair"/>
    <property type="evidence" value="ECO:0007669"/>
    <property type="project" value="TreeGrafter"/>
</dbReference>
<dbReference type="GO" id="GO:0000723">
    <property type="term" value="P:telomere maintenance"/>
    <property type="evidence" value="ECO:0007669"/>
    <property type="project" value="TreeGrafter"/>
</dbReference>
<dbReference type="PANTHER" id="PTHR23240">
    <property type="entry name" value="DNA CROSS-LINK REPAIR PROTEIN PSO2/SNM1-RELATED"/>
    <property type="match status" value="1"/>
</dbReference>
<keyword evidence="5" id="KW-0227">DNA damage</keyword>
<dbReference type="GO" id="GO:0006310">
    <property type="term" value="P:DNA recombination"/>
    <property type="evidence" value="ECO:0007669"/>
    <property type="project" value="UniProtKB-KW"/>
</dbReference>
<proteinExistence type="inferred from homology"/>
<feature type="domain" description="DNA repair metallo-beta-lactamase" evidence="14">
    <location>
        <begin position="418"/>
        <end position="457"/>
    </location>
</feature>
<comment type="caution">
    <text evidence="15">The sequence shown here is derived from an EMBL/GenBank/DDBJ whole genome shotgun (WGS) entry which is preliminary data.</text>
</comment>
<dbReference type="Proteomes" id="UP001172673">
    <property type="component" value="Unassembled WGS sequence"/>
</dbReference>
<reference evidence="15" key="1">
    <citation type="submission" date="2022-10" db="EMBL/GenBank/DDBJ databases">
        <title>Culturing micro-colonial fungi from biological soil crusts in the Mojave desert and describing Neophaeococcomyces mojavensis, and introducing the new genera and species Taxawa tesnikishii.</title>
        <authorList>
            <person name="Kurbessoian T."/>
            <person name="Stajich J.E."/>
        </authorList>
    </citation>
    <scope>NUCLEOTIDE SEQUENCE</scope>
    <source>
        <strain evidence="15">TK_41</strain>
    </source>
</reference>
<comment type="similarity">
    <text evidence="2">Belongs to the DNA repair metallo-beta-lactamase (DRMBL) family.</text>
</comment>
<keyword evidence="7" id="KW-0269">Exonuclease</keyword>
<keyword evidence="6" id="KW-0378">Hydrolase</keyword>
<evidence type="ECO:0000256" key="7">
    <source>
        <dbReference type="ARBA" id="ARBA00022839"/>
    </source>
</evidence>
<dbReference type="Pfam" id="PF23023">
    <property type="entry name" value="Anti-Pycsar_Apyc1"/>
    <property type="match status" value="1"/>
</dbReference>
<evidence type="ECO:0000256" key="3">
    <source>
        <dbReference type="ARBA" id="ARBA00022722"/>
    </source>
</evidence>
<dbReference type="InterPro" id="IPR036866">
    <property type="entry name" value="RibonucZ/Hydroxyglut_hydro"/>
</dbReference>
<dbReference type="GO" id="GO:0004519">
    <property type="term" value="F:endonuclease activity"/>
    <property type="evidence" value="ECO:0007669"/>
    <property type="project" value="UniProtKB-KW"/>
</dbReference>
<feature type="region of interest" description="Disordered" evidence="13">
    <location>
        <begin position="499"/>
        <end position="531"/>
    </location>
</feature>
<evidence type="ECO:0000256" key="9">
    <source>
        <dbReference type="ARBA" id="ARBA00023204"/>
    </source>
</evidence>
<evidence type="ECO:0000256" key="12">
    <source>
        <dbReference type="ARBA" id="ARBA00042677"/>
    </source>
</evidence>
<feature type="compositionally biased region" description="Polar residues" evidence="13">
    <location>
        <begin position="515"/>
        <end position="531"/>
    </location>
</feature>
<comment type="subcellular location">
    <subcellularLocation>
        <location evidence="1">Nucleus</location>
    </subcellularLocation>
</comment>
<dbReference type="Gene3D" id="3.60.15.10">
    <property type="entry name" value="Ribonuclease Z/Hydroxyacylglutathione hydrolase-like"/>
    <property type="match status" value="1"/>
</dbReference>
<dbReference type="GO" id="GO:0006303">
    <property type="term" value="P:double-strand break repair via nonhomologous end joining"/>
    <property type="evidence" value="ECO:0007669"/>
    <property type="project" value="TreeGrafter"/>
</dbReference>
<protein>
    <recommendedName>
        <fullName evidence="11">Protein artemis</fullName>
    </recommendedName>
    <alternativeName>
        <fullName evidence="12">DNA cross-link repair 1C protein</fullName>
    </alternativeName>
</protein>
<dbReference type="EMBL" id="JAPDRK010000006">
    <property type="protein sequence ID" value="KAJ9611747.1"/>
    <property type="molecule type" value="Genomic_DNA"/>
</dbReference>
<evidence type="ECO:0000256" key="11">
    <source>
        <dbReference type="ARBA" id="ARBA00039759"/>
    </source>
</evidence>
<organism evidence="15 16">
    <name type="scientific">Cladophialophora chaetospira</name>
    <dbReference type="NCBI Taxonomy" id="386627"/>
    <lineage>
        <taxon>Eukaryota</taxon>
        <taxon>Fungi</taxon>
        <taxon>Dikarya</taxon>
        <taxon>Ascomycota</taxon>
        <taxon>Pezizomycotina</taxon>
        <taxon>Eurotiomycetes</taxon>
        <taxon>Chaetothyriomycetidae</taxon>
        <taxon>Chaetothyriales</taxon>
        <taxon>Herpotrichiellaceae</taxon>
        <taxon>Cladophialophora</taxon>
    </lineage>
</organism>
<dbReference type="InterPro" id="IPR011084">
    <property type="entry name" value="DRMBL"/>
</dbReference>
<gene>
    <name evidence="15" type="ORF">H2200_004931</name>
</gene>
<sequence>MSTFDGLVKEFPTIRIDYFRNHPLKPPPAALFLSHVHSDHLLGLESVKMPFVYCSSTTKRILLKMEKYPHRINFAKGILEARKQHYKHLKTVLRAIPMNTATELELGPKTTIRVTLLDANHCPGAVMFLIEGGGKAIVYTGDVRAEPWWVNSVVQDPSLFPYTCGLKKLDCIYLDTTFATHDEPYRHFPTKAEGLKELLEKVSKYPPDTIFYFRAWTLGYEKVWLALSNFLQSRIHVNQYQMRIFRDADTGNDESAALTGFTLGNAQLPGCLTLDENPRIHSCEVGLDCHSRIKKMKNVVWITPIISRLRDGSEIRELGAGGGFKDLYPTAQLKLEESDTFQQLITAFASFVDDETTRLQILQAFEGLKLTQDLSMALGDTENIKIEADGSVKLADIVDLLSKTTEGKMPPGADGDQKPEKTTSSDTIHFPYSRHSSYNELRHFVGVFRPKDICPCTVCPETWSEELSMQALFGDSCSEETFYFDQETRELAAEIQERKAFSRSKRKRDDDDESQATASQNDRYQEPSSPVVFTSPIKAAQPDERPVRTELAFDGLQGKPFYKYNVFDGRPLSLSAFESQTEHPPCQEEAENTGSLHLERDERDRVLRKQARIEAYNAARVAILEKDGTEWGGLSLRSIGNPGHDEDELEL</sequence>
<evidence type="ECO:0000256" key="6">
    <source>
        <dbReference type="ARBA" id="ARBA00022801"/>
    </source>
</evidence>
<keyword evidence="4" id="KW-0255">Endonuclease</keyword>
<dbReference type="AlphaFoldDB" id="A0AA39CJX4"/>
<evidence type="ECO:0000256" key="5">
    <source>
        <dbReference type="ARBA" id="ARBA00022763"/>
    </source>
</evidence>
<accession>A0AA39CJX4</accession>
<keyword evidence="8" id="KW-0233">DNA recombination</keyword>
<keyword evidence="16" id="KW-1185">Reference proteome</keyword>
<dbReference type="GO" id="GO:0003684">
    <property type="term" value="F:damaged DNA binding"/>
    <property type="evidence" value="ECO:0007669"/>
    <property type="project" value="TreeGrafter"/>
</dbReference>
<dbReference type="SUPFAM" id="SSF56281">
    <property type="entry name" value="Metallo-hydrolase/oxidoreductase"/>
    <property type="match status" value="1"/>
</dbReference>
<evidence type="ECO:0000313" key="15">
    <source>
        <dbReference type="EMBL" id="KAJ9611747.1"/>
    </source>
</evidence>
<dbReference type="GO" id="GO:0035312">
    <property type="term" value="F:5'-3' DNA exonuclease activity"/>
    <property type="evidence" value="ECO:0007669"/>
    <property type="project" value="TreeGrafter"/>
</dbReference>
<feature type="region of interest" description="Disordered" evidence="13">
    <location>
        <begin position="577"/>
        <end position="596"/>
    </location>
</feature>
<evidence type="ECO:0000256" key="13">
    <source>
        <dbReference type="SAM" id="MobiDB-lite"/>
    </source>
</evidence>
<evidence type="ECO:0000313" key="16">
    <source>
        <dbReference type="Proteomes" id="UP001172673"/>
    </source>
</evidence>
<dbReference type="GO" id="GO:0005634">
    <property type="term" value="C:nucleus"/>
    <property type="evidence" value="ECO:0007669"/>
    <property type="project" value="UniProtKB-SubCell"/>
</dbReference>
<evidence type="ECO:0000256" key="1">
    <source>
        <dbReference type="ARBA" id="ARBA00004123"/>
    </source>
</evidence>
<evidence type="ECO:0000256" key="2">
    <source>
        <dbReference type="ARBA" id="ARBA00010304"/>
    </source>
</evidence>
<feature type="region of interest" description="Disordered" evidence="13">
    <location>
        <begin position="405"/>
        <end position="429"/>
    </location>
</feature>
<evidence type="ECO:0000256" key="4">
    <source>
        <dbReference type="ARBA" id="ARBA00022759"/>
    </source>
</evidence>
<evidence type="ECO:0000256" key="10">
    <source>
        <dbReference type="ARBA" id="ARBA00023242"/>
    </source>
</evidence>
<name>A0AA39CJX4_9EURO</name>
<evidence type="ECO:0000256" key="8">
    <source>
        <dbReference type="ARBA" id="ARBA00023172"/>
    </source>
</evidence>
<evidence type="ECO:0000259" key="14">
    <source>
        <dbReference type="Pfam" id="PF07522"/>
    </source>
</evidence>
<keyword evidence="10" id="KW-0539">Nucleus</keyword>
<dbReference type="PANTHER" id="PTHR23240:SF8">
    <property type="entry name" value="PROTEIN ARTEMIS"/>
    <property type="match status" value="1"/>
</dbReference>
<keyword evidence="9" id="KW-0234">DNA repair</keyword>